<evidence type="ECO:0000313" key="24">
    <source>
        <dbReference type="Proteomes" id="UP000492821"/>
    </source>
</evidence>
<dbReference type="GO" id="GO:0008270">
    <property type="term" value="F:zinc ion binding"/>
    <property type="evidence" value="ECO:0007669"/>
    <property type="project" value="UniProtKB-KW"/>
</dbReference>
<evidence type="ECO:0000256" key="17">
    <source>
        <dbReference type="ARBA" id="ARBA00022833"/>
    </source>
</evidence>
<dbReference type="CDD" id="cd01239">
    <property type="entry name" value="PH_PKD"/>
    <property type="match status" value="1"/>
</dbReference>
<sequence>MKRTPAGALPIIRIEETESTSTSCPSSEDDTVVSSQSRFNHSHSTSPKRPSTPLALANRSSYRAPEYFESDDTDEDRDRLTATPSPSVVVVSAPASPAKSFKKSASGSSATTSGGFWGLITDTFRSVSPNNNQAVVMAGLSFSLQSGFYKESVSVETQEIALRDLREIAAKFIRKYYPKQPFGSAVIDHLLLYRHDLRSVNILQLITTSADVCEGTLVEIVISPTPQHERLVVHPHTLYVHSYKSPTFCDFCGELLFGLVKQGLKCQGCGLDYHKRCASKIPNNCNGCRQRRPSAIPLSPRNSVSLAQNTQLISTLSTGPMPGGGDGTSTTATIASASASSGFGSRGVSFSGSIATTLTGTPSGVVAMTGSASPSQSRMSTISTGTHSVNTPDILVTTDQTDDGDPIGGNFLQMPRKDRSSSWSGRPLWMEVAEATRVKVPHTFQVHSYKRPTVCQKCKKLLKGLLRQGIQCRDCKYNCHRKCESAVPKDCPGNAATAGQGFLLGTTDDNASNFGGSCENLRMSSVPYDDHTDLNESGSIDDSGLRTGHKKAHNAPSAPLQATDSDGIGGFNDVGNSMTNGANGDHDDDGGDNISATNIPLMRIVMSKKQTKRPSNKAIREGWMVHYTDKQNMRKKHYWRLDTKSIVMYKDDQGTGYYKELPLSEILDIHVVHNDLQRELTHYFEIKTHNSTFFIGCLKYYGSRGLIAQAKVCANRINHLIWLKAKTQNRLVVADCPVRVILIDAPSRSTSFTISCAHE</sequence>
<dbReference type="InterPro" id="IPR057764">
    <property type="entry name" value="Ubiquitin_PRKD1-3_N"/>
</dbReference>
<dbReference type="AlphaFoldDB" id="A0A7E5A112"/>
<dbReference type="PANTHER" id="PTHR22968:SF24">
    <property type="entry name" value="SERINE_THREONINE-PROTEIN KINASE"/>
    <property type="match status" value="1"/>
</dbReference>
<dbReference type="FunFam" id="3.30.60.20:FF:000019">
    <property type="entry name" value="Serine/threonine-protein kinase"/>
    <property type="match status" value="1"/>
</dbReference>
<dbReference type="Pfam" id="PF00169">
    <property type="entry name" value="PH"/>
    <property type="match status" value="1"/>
</dbReference>
<evidence type="ECO:0000256" key="9">
    <source>
        <dbReference type="ARBA" id="ARBA00022527"/>
    </source>
</evidence>
<reference evidence="25" key="2">
    <citation type="submission" date="2020-10" db="UniProtKB">
        <authorList>
            <consortium name="WormBaseParasite"/>
        </authorList>
    </citation>
    <scope>IDENTIFICATION</scope>
</reference>
<evidence type="ECO:0000256" key="16">
    <source>
        <dbReference type="ARBA" id="ARBA00022777"/>
    </source>
</evidence>
<protein>
    <recommendedName>
        <fullName evidence="5">protein kinase C</fullName>
        <ecNumber evidence="5">2.7.11.13</ecNumber>
    </recommendedName>
</protein>
<dbReference type="Pfam" id="PF25525">
    <property type="entry name" value="Ubiquitin_PRKD1_N"/>
    <property type="match status" value="1"/>
</dbReference>
<dbReference type="SMART" id="SM00109">
    <property type="entry name" value="C1"/>
    <property type="match status" value="2"/>
</dbReference>
<dbReference type="CDD" id="cd20795">
    <property type="entry name" value="C1_PKD_rpt1"/>
    <property type="match status" value="1"/>
</dbReference>
<keyword evidence="13" id="KW-0677">Repeat</keyword>
<keyword evidence="11" id="KW-0808">Transferase</keyword>
<dbReference type="SUPFAM" id="SSF57889">
    <property type="entry name" value="Cysteine-rich domain"/>
    <property type="match status" value="2"/>
</dbReference>
<keyword evidence="18" id="KW-0067">ATP-binding</keyword>
<evidence type="ECO:0000256" key="11">
    <source>
        <dbReference type="ARBA" id="ARBA00022679"/>
    </source>
</evidence>
<evidence type="ECO:0000256" key="10">
    <source>
        <dbReference type="ARBA" id="ARBA00022553"/>
    </source>
</evidence>
<dbReference type="InterPro" id="IPR020454">
    <property type="entry name" value="DAG/PE-bd"/>
</dbReference>
<feature type="domain" description="Phorbol-ester/DAG-type" evidence="23">
    <location>
        <begin position="235"/>
        <end position="285"/>
    </location>
</feature>
<evidence type="ECO:0000256" key="1">
    <source>
        <dbReference type="ARBA" id="ARBA00001946"/>
    </source>
</evidence>
<feature type="region of interest" description="Disordered" evidence="22">
    <location>
        <begin position="529"/>
        <end position="594"/>
    </location>
</feature>
<keyword evidence="9" id="KW-0723">Serine/threonine-protein kinase</keyword>
<accession>A0A7E5A112</accession>
<dbReference type="InterPro" id="IPR001849">
    <property type="entry name" value="PH_domain"/>
</dbReference>
<comment type="catalytic activity">
    <reaction evidence="21">
        <text>L-threonyl-[protein] + ATP = O-phospho-L-threonyl-[protein] + ADP + H(+)</text>
        <dbReference type="Rhea" id="RHEA:46608"/>
        <dbReference type="Rhea" id="RHEA-COMP:11060"/>
        <dbReference type="Rhea" id="RHEA-COMP:11605"/>
        <dbReference type="ChEBI" id="CHEBI:15378"/>
        <dbReference type="ChEBI" id="CHEBI:30013"/>
        <dbReference type="ChEBI" id="CHEBI:30616"/>
        <dbReference type="ChEBI" id="CHEBI:61977"/>
        <dbReference type="ChEBI" id="CHEBI:456216"/>
        <dbReference type="EC" id="2.7.11.13"/>
    </reaction>
</comment>
<keyword evidence="19" id="KW-0460">Magnesium</keyword>
<evidence type="ECO:0000256" key="22">
    <source>
        <dbReference type="SAM" id="MobiDB-lite"/>
    </source>
</evidence>
<evidence type="ECO:0000256" key="6">
    <source>
        <dbReference type="ARBA" id="ARBA00022443"/>
    </source>
</evidence>
<evidence type="ECO:0000259" key="23">
    <source>
        <dbReference type="PROSITE" id="PS50081"/>
    </source>
</evidence>
<evidence type="ECO:0000256" key="3">
    <source>
        <dbReference type="ARBA" id="ARBA00004496"/>
    </source>
</evidence>
<comment type="similarity">
    <text evidence="4">Belongs to the protein kinase superfamily. CAMK Ser/Thr protein kinase family. PKD subfamily.</text>
</comment>
<feature type="region of interest" description="Disordered" evidence="22">
    <location>
        <begin position="369"/>
        <end position="392"/>
    </location>
</feature>
<dbReference type="Proteomes" id="UP000492821">
    <property type="component" value="Unassembled WGS sequence"/>
</dbReference>
<keyword evidence="14" id="KW-0547">Nucleotide-binding</keyword>
<dbReference type="GO" id="GO:0005524">
    <property type="term" value="F:ATP binding"/>
    <property type="evidence" value="ECO:0007669"/>
    <property type="project" value="UniProtKB-KW"/>
</dbReference>
<dbReference type="Gene3D" id="3.30.60.20">
    <property type="match status" value="2"/>
</dbReference>
<feature type="region of interest" description="Disordered" evidence="22">
    <location>
        <begin position="1"/>
        <end position="88"/>
    </location>
</feature>
<evidence type="ECO:0000256" key="4">
    <source>
        <dbReference type="ARBA" id="ARBA00008582"/>
    </source>
</evidence>
<proteinExistence type="inferred from homology"/>
<dbReference type="PANTHER" id="PTHR22968">
    <property type="entry name" value="PROTEIN KINASE C, MU"/>
    <property type="match status" value="1"/>
</dbReference>
<keyword evidence="24" id="KW-1185">Reference proteome</keyword>
<evidence type="ECO:0000256" key="19">
    <source>
        <dbReference type="ARBA" id="ARBA00022842"/>
    </source>
</evidence>
<dbReference type="GO" id="GO:0005829">
    <property type="term" value="C:cytosol"/>
    <property type="evidence" value="ECO:0007669"/>
    <property type="project" value="TreeGrafter"/>
</dbReference>
<evidence type="ECO:0000256" key="12">
    <source>
        <dbReference type="ARBA" id="ARBA00022723"/>
    </source>
</evidence>
<evidence type="ECO:0000256" key="8">
    <source>
        <dbReference type="ARBA" id="ARBA00022490"/>
    </source>
</evidence>
<evidence type="ECO:0000256" key="20">
    <source>
        <dbReference type="ARBA" id="ARBA00023136"/>
    </source>
</evidence>
<keyword evidence="6" id="KW-0728">SH3 domain</keyword>
<evidence type="ECO:0000256" key="2">
    <source>
        <dbReference type="ARBA" id="ARBA00004278"/>
    </source>
</evidence>
<feature type="compositionally biased region" description="Polar residues" evidence="22">
    <location>
        <begin position="370"/>
        <end position="391"/>
    </location>
</feature>
<evidence type="ECO:0000256" key="21">
    <source>
        <dbReference type="ARBA" id="ARBA00047272"/>
    </source>
</evidence>
<comment type="subcellular location">
    <subcellularLocation>
        <location evidence="2">Cell membrane</location>
        <location evidence="2">Sarcolemma</location>
        <topology evidence="2">Peripheral membrane protein</topology>
        <orientation evidence="2">Cytoplasmic side</orientation>
    </subcellularLocation>
    <subcellularLocation>
        <location evidence="3">Cytoplasm</location>
    </subcellularLocation>
</comment>
<keyword evidence="20" id="KW-0472">Membrane</keyword>
<reference evidence="24" key="1">
    <citation type="journal article" date="2013" name="Genetics">
        <title>The draft genome and transcriptome of Panagrellus redivivus are shaped by the harsh demands of a free-living lifestyle.</title>
        <authorList>
            <person name="Srinivasan J."/>
            <person name="Dillman A.R."/>
            <person name="Macchietto M.G."/>
            <person name="Heikkinen L."/>
            <person name="Lakso M."/>
            <person name="Fracchia K.M."/>
            <person name="Antoshechkin I."/>
            <person name="Mortazavi A."/>
            <person name="Wong G."/>
            <person name="Sternberg P.W."/>
        </authorList>
    </citation>
    <scope>NUCLEOTIDE SEQUENCE [LARGE SCALE GENOMIC DNA]</scope>
    <source>
        <strain evidence="24">MT8872</strain>
    </source>
</reference>
<dbReference type="Pfam" id="PF00130">
    <property type="entry name" value="C1_1"/>
    <property type="match status" value="2"/>
</dbReference>
<keyword evidence="12" id="KW-0479">Metal-binding</keyword>
<dbReference type="GO" id="GO:0035556">
    <property type="term" value="P:intracellular signal transduction"/>
    <property type="evidence" value="ECO:0007669"/>
    <property type="project" value="TreeGrafter"/>
</dbReference>
<dbReference type="Gene3D" id="2.30.29.30">
    <property type="entry name" value="Pleckstrin-homology domain (PH domain)/Phosphotyrosine-binding domain (PTB)"/>
    <property type="match status" value="1"/>
</dbReference>
<keyword evidence="15" id="KW-0863">Zinc-finger</keyword>
<dbReference type="InterPro" id="IPR046349">
    <property type="entry name" value="C1-like_sf"/>
</dbReference>
<keyword evidence="17" id="KW-0862">Zinc</keyword>
<evidence type="ECO:0000256" key="18">
    <source>
        <dbReference type="ARBA" id="ARBA00022840"/>
    </source>
</evidence>
<evidence type="ECO:0000256" key="15">
    <source>
        <dbReference type="ARBA" id="ARBA00022771"/>
    </source>
</evidence>
<dbReference type="EC" id="2.7.11.13" evidence="5"/>
<keyword evidence="10" id="KW-0597">Phosphoprotein</keyword>
<organism evidence="24 25">
    <name type="scientific">Panagrellus redivivus</name>
    <name type="common">Microworm</name>
    <dbReference type="NCBI Taxonomy" id="6233"/>
    <lineage>
        <taxon>Eukaryota</taxon>
        <taxon>Metazoa</taxon>
        <taxon>Ecdysozoa</taxon>
        <taxon>Nematoda</taxon>
        <taxon>Chromadorea</taxon>
        <taxon>Rhabditida</taxon>
        <taxon>Tylenchina</taxon>
        <taxon>Panagrolaimomorpha</taxon>
        <taxon>Panagrolaimoidea</taxon>
        <taxon>Panagrolaimidae</taxon>
        <taxon>Panagrellus</taxon>
    </lineage>
</organism>
<name>A0A7E5A112_PANRE</name>
<dbReference type="PROSITE" id="PS00479">
    <property type="entry name" value="ZF_DAG_PE_1"/>
    <property type="match status" value="2"/>
</dbReference>
<feature type="domain" description="Phorbol-ester/DAG-type" evidence="23">
    <location>
        <begin position="441"/>
        <end position="491"/>
    </location>
</feature>
<keyword evidence="16" id="KW-0418">Kinase</keyword>
<keyword evidence="7" id="KW-1003">Cell membrane</keyword>
<keyword evidence="8" id="KW-0963">Cytoplasm</keyword>
<dbReference type="InterPro" id="IPR002219">
    <property type="entry name" value="PKC_DAG/PE"/>
</dbReference>
<evidence type="ECO:0000256" key="7">
    <source>
        <dbReference type="ARBA" id="ARBA00022475"/>
    </source>
</evidence>
<dbReference type="InterPro" id="IPR011993">
    <property type="entry name" value="PH-like_dom_sf"/>
</dbReference>
<dbReference type="PROSITE" id="PS50081">
    <property type="entry name" value="ZF_DAG_PE_2"/>
    <property type="match status" value="2"/>
</dbReference>
<dbReference type="FunFam" id="3.30.60.20:FF:000022">
    <property type="entry name" value="SH3 and cysteine-rich domain-containing protein 3 isoform 2"/>
    <property type="match status" value="1"/>
</dbReference>
<dbReference type="WBParaSite" id="Pan_g8219.t1">
    <property type="protein sequence ID" value="Pan_g8219.t1"/>
    <property type="gene ID" value="Pan_g8219"/>
</dbReference>
<dbReference type="SUPFAM" id="SSF50729">
    <property type="entry name" value="PH domain-like"/>
    <property type="match status" value="1"/>
</dbReference>
<comment type="cofactor">
    <cofactor evidence="1">
        <name>Mg(2+)</name>
        <dbReference type="ChEBI" id="CHEBI:18420"/>
    </cofactor>
</comment>
<dbReference type="GO" id="GO:0042383">
    <property type="term" value="C:sarcolemma"/>
    <property type="evidence" value="ECO:0007669"/>
    <property type="project" value="UniProtKB-SubCell"/>
</dbReference>
<dbReference type="PRINTS" id="PR00008">
    <property type="entry name" value="DAGPEDOMAIN"/>
</dbReference>
<evidence type="ECO:0000313" key="25">
    <source>
        <dbReference type="WBParaSite" id="Pan_g8219.t1"/>
    </source>
</evidence>
<dbReference type="GO" id="GO:0007200">
    <property type="term" value="P:phospholipase C-activating G protein-coupled receptor signaling pathway"/>
    <property type="evidence" value="ECO:0007669"/>
    <property type="project" value="TreeGrafter"/>
</dbReference>
<feature type="compositionally biased region" description="Polar residues" evidence="22">
    <location>
        <begin position="32"/>
        <end position="49"/>
    </location>
</feature>
<evidence type="ECO:0000256" key="13">
    <source>
        <dbReference type="ARBA" id="ARBA00022737"/>
    </source>
</evidence>
<evidence type="ECO:0000256" key="14">
    <source>
        <dbReference type="ARBA" id="ARBA00022741"/>
    </source>
</evidence>
<evidence type="ECO:0000256" key="5">
    <source>
        <dbReference type="ARBA" id="ARBA00012429"/>
    </source>
</evidence>
<dbReference type="GO" id="GO:0004697">
    <property type="term" value="F:diacylglycerol-dependent serine/threonine kinase activity"/>
    <property type="evidence" value="ECO:0007669"/>
    <property type="project" value="UniProtKB-EC"/>
</dbReference>